<dbReference type="Proteomes" id="UP001235343">
    <property type="component" value="Unassembled WGS sequence"/>
</dbReference>
<name>A0ABT7L7Q3_9BACI</name>
<keyword evidence="3" id="KW-1185">Reference proteome</keyword>
<sequence>MIKKTLIKLIGFSIVAFLLSGCFGEKSISLPIGEEGESVSIGGDEEEGFTLETENKDGESISLSSSKELPEEFPSEVPFPTEYQIVSTVKVNDDGQEGITVSYLTESMSADNVWEMYKSFMSEAGFESSSEMTTDAYNSISMHRDEESLIINVISNEDSTVTSTITYVKKTSNE</sequence>
<gene>
    <name evidence="2" type="ORF">QQS35_15745</name>
</gene>
<dbReference type="EMBL" id="JASTZU010000049">
    <property type="protein sequence ID" value="MDL4841892.1"/>
    <property type="molecule type" value="Genomic_DNA"/>
</dbReference>
<feature type="region of interest" description="Disordered" evidence="1">
    <location>
        <begin position="53"/>
        <end position="74"/>
    </location>
</feature>
<evidence type="ECO:0000313" key="2">
    <source>
        <dbReference type="EMBL" id="MDL4841892.1"/>
    </source>
</evidence>
<reference evidence="2 3" key="1">
    <citation type="submission" date="2023-06" db="EMBL/GenBank/DDBJ databases">
        <title>Aquibacillus rhizosphaerae LR5S19.</title>
        <authorList>
            <person name="Sun J.-Q."/>
        </authorList>
    </citation>
    <scope>NUCLEOTIDE SEQUENCE [LARGE SCALE GENOMIC DNA]</scope>
    <source>
        <strain evidence="2 3">LR5S19</strain>
    </source>
</reference>
<dbReference type="PROSITE" id="PS51257">
    <property type="entry name" value="PROKAR_LIPOPROTEIN"/>
    <property type="match status" value="1"/>
</dbReference>
<evidence type="ECO:0000313" key="3">
    <source>
        <dbReference type="Proteomes" id="UP001235343"/>
    </source>
</evidence>
<dbReference type="RefSeq" id="WP_285933178.1">
    <property type="nucleotide sequence ID" value="NZ_JASTZU010000049.1"/>
</dbReference>
<proteinExistence type="predicted"/>
<evidence type="ECO:0000256" key="1">
    <source>
        <dbReference type="SAM" id="MobiDB-lite"/>
    </source>
</evidence>
<comment type="caution">
    <text evidence="2">The sequence shown here is derived from an EMBL/GenBank/DDBJ whole genome shotgun (WGS) entry which is preliminary data.</text>
</comment>
<protein>
    <submittedName>
        <fullName evidence="2">Uncharacterized protein</fullName>
    </submittedName>
</protein>
<accession>A0ABT7L7Q3</accession>
<organism evidence="2 3">
    <name type="scientific">Aquibacillus rhizosphaerae</name>
    <dbReference type="NCBI Taxonomy" id="3051431"/>
    <lineage>
        <taxon>Bacteria</taxon>
        <taxon>Bacillati</taxon>
        <taxon>Bacillota</taxon>
        <taxon>Bacilli</taxon>
        <taxon>Bacillales</taxon>
        <taxon>Bacillaceae</taxon>
        <taxon>Aquibacillus</taxon>
    </lineage>
</organism>